<sequence>MENAGPYRAFRQQPPNTGFSRKRKRRPRMAAETPPLPQTDWMRKQARTAPRDPSFPAEKDADAETATAVRLPSADRDHPVINNAGEKNRKPANGPEQSVKEKRRTANPESFHRFFLRFFIVMKVDLCYHKGT</sequence>
<evidence type="ECO:0000313" key="3">
    <source>
        <dbReference type="Proteomes" id="UP000075683"/>
    </source>
</evidence>
<organism evidence="2 3">
    <name type="scientific">Caldibacillus debilis</name>
    <dbReference type="NCBI Taxonomy" id="301148"/>
    <lineage>
        <taxon>Bacteria</taxon>
        <taxon>Bacillati</taxon>
        <taxon>Bacillota</taxon>
        <taxon>Bacilli</taxon>
        <taxon>Bacillales</taxon>
        <taxon>Bacillaceae</taxon>
        <taxon>Caldibacillus</taxon>
    </lineage>
</organism>
<accession>A0A150L9N1</accession>
<dbReference type="AlphaFoldDB" id="A0A150L9N1"/>
<dbReference type="EMBL" id="LQYT01000140">
    <property type="protein sequence ID" value="KYD08412.1"/>
    <property type="molecule type" value="Genomic_DNA"/>
</dbReference>
<reference evidence="2 3" key="1">
    <citation type="submission" date="2016-01" db="EMBL/GenBank/DDBJ databases">
        <title>Draft Genome Sequences of Seven Thermophilic Sporeformers Isolated from Foods.</title>
        <authorList>
            <person name="Berendsen E.M."/>
            <person name="Wells-Bennik M.H."/>
            <person name="Krawcyk A.O."/>
            <person name="De Jong A."/>
            <person name="Holsappel S."/>
            <person name="Eijlander R.T."/>
            <person name="Kuipers O.P."/>
        </authorList>
    </citation>
    <scope>NUCLEOTIDE SEQUENCE [LARGE SCALE GENOMIC DNA]</scope>
    <source>
        <strain evidence="2 3">B4135</strain>
    </source>
</reference>
<feature type="region of interest" description="Disordered" evidence="1">
    <location>
        <begin position="1"/>
        <end position="107"/>
    </location>
</feature>
<evidence type="ECO:0000313" key="2">
    <source>
        <dbReference type="EMBL" id="KYD08412.1"/>
    </source>
</evidence>
<protein>
    <submittedName>
        <fullName evidence="2">Uncharacterized protein</fullName>
    </submittedName>
</protein>
<feature type="compositionally biased region" description="Basic and acidic residues" evidence="1">
    <location>
        <begin position="98"/>
        <end position="107"/>
    </location>
</feature>
<gene>
    <name evidence="2" type="ORF">B4135_4129</name>
</gene>
<proteinExistence type="predicted"/>
<name>A0A150L9N1_9BACI</name>
<dbReference type="STRING" id="301148.B4135_4129"/>
<evidence type="ECO:0000256" key="1">
    <source>
        <dbReference type="SAM" id="MobiDB-lite"/>
    </source>
</evidence>
<dbReference type="Proteomes" id="UP000075683">
    <property type="component" value="Unassembled WGS sequence"/>
</dbReference>
<comment type="caution">
    <text evidence="2">The sequence shown here is derived from an EMBL/GenBank/DDBJ whole genome shotgun (WGS) entry which is preliminary data.</text>
</comment>